<proteinExistence type="inferred from homology"/>
<evidence type="ECO:0000313" key="7">
    <source>
        <dbReference type="EMBL" id="RVT50795.1"/>
    </source>
</evidence>
<feature type="transmembrane region" description="Helical" evidence="6">
    <location>
        <begin position="214"/>
        <end position="231"/>
    </location>
</feature>
<feature type="transmembrane region" description="Helical" evidence="6">
    <location>
        <begin position="392"/>
        <end position="417"/>
    </location>
</feature>
<feature type="transmembrane region" description="Helical" evidence="6">
    <location>
        <begin position="140"/>
        <end position="168"/>
    </location>
</feature>
<dbReference type="InterPro" id="IPR026036">
    <property type="entry name" value="PucC"/>
</dbReference>
<dbReference type="SUPFAM" id="SSF103473">
    <property type="entry name" value="MFS general substrate transporter"/>
    <property type="match status" value="1"/>
</dbReference>
<comment type="caution">
    <text evidence="7">The sequence shown here is derived from an EMBL/GenBank/DDBJ whole genome shotgun (WGS) entry which is preliminary data.</text>
</comment>
<feature type="transmembrane region" description="Helical" evidence="6">
    <location>
        <begin position="35"/>
        <end position="54"/>
    </location>
</feature>
<reference evidence="7 8" key="1">
    <citation type="submission" date="2019-01" db="EMBL/GenBank/DDBJ databases">
        <authorList>
            <person name="Chen W.-M."/>
        </authorList>
    </citation>
    <scope>NUCLEOTIDE SEQUENCE [LARGE SCALE GENOMIC DNA]</scope>
    <source>
        <strain evidence="7 8">ICH-3</strain>
    </source>
</reference>
<feature type="transmembrane region" description="Helical" evidence="6">
    <location>
        <begin position="437"/>
        <end position="463"/>
    </location>
</feature>
<feature type="transmembrane region" description="Helical" evidence="6">
    <location>
        <begin position="303"/>
        <end position="322"/>
    </location>
</feature>
<feature type="transmembrane region" description="Helical" evidence="6">
    <location>
        <begin position="105"/>
        <end position="128"/>
    </location>
</feature>
<accession>A0A437JU75</accession>
<evidence type="ECO:0000256" key="2">
    <source>
        <dbReference type="ARBA" id="ARBA00008412"/>
    </source>
</evidence>
<feature type="transmembrane region" description="Helical" evidence="6">
    <location>
        <begin position="66"/>
        <end position="84"/>
    </location>
</feature>
<dbReference type="GO" id="GO:0016020">
    <property type="term" value="C:membrane"/>
    <property type="evidence" value="ECO:0007669"/>
    <property type="project" value="UniProtKB-SubCell"/>
</dbReference>
<feature type="transmembrane region" description="Helical" evidence="6">
    <location>
        <begin position="334"/>
        <end position="353"/>
    </location>
</feature>
<keyword evidence="3 6" id="KW-0812">Transmembrane</keyword>
<dbReference type="InterPro" id="IPR036259">
    <property type="entry name" value="MFS_trans_sf"/>
</dbReference>
<dbReference type="AlphaFoldDB" id="A0A437JU75"/>
<dbReference type="PANTHER" id="PTHR23538">
    <property type="entry name" value="44.5 KD BACTERIOCHLOROPHYLL SYNTHASE SUBUNIT"/>
    <property type="match status" value="1"/>
</dbReference>
<feature type="transmembrane region" description="Helical" evidence="6">
    <location>
        <begin position="359"/>
        <end position="380"/>
    </location>
</feature>
<keyword evidence="8" id="KW-1185">Reference proteome</keyword>
<keyword evidence="4 6" id="KW-1133">Transmembrane helix</keyword>
<sequence>MTSLSRHLLTNWVRLGPRFLPFADAASPGLPLSRLLRLSLFQVSVGMALVLMLGTLNRVMIVELGVPASLVAVVIALPVIYAPMRALIGFKSDHHRSALGWRRVPYMWMGTMIQFGGLAIMPFALLVLSGGGDAGRWPAWIGQASAALAFLLVGAGLHTTQTAGLALANDQAAPDKQPRVVGLMYVMLLLGTMGSALLFGWLLRDFSPGRLVQVIQGAAVATLVLNAVALWQQETRDPQRVARWRERPAREPDFREAWRAFVAHDGSARRLAAIGLGTLAFGMQDVLIEPYGGQVLQMGVGQTTWLTATLAAGGLCGFGLASRVLGRGGEPVRLALQAALLGVPAFAAITVAAPAQWLALFVAGVAAIGFAAGLFGHATLTLTMNRAPKDQVGLALGAWGAVQATAAGVGVALGGILRDAFGALAAQGSLGPALAVPATGFAAVYLMEIVLLGATAVVLWPLLTSPPAPPAP</sequence>
<dbReference type="Proteomes" id="UP000288178">
    <property type="component" value="Unassembled WGS sequence"/>
</dbReference>
<dbReference type="Pfam" id="PF03209">
    <property type="entry name" value="PUCC"/>
    <property type="match status" value="1"/>
</dbReference>
<comment type="subcellular location">
    <subcellularLocation>
        <location evidence="1">Membrane</location>
        <topology evidence="1">Multi-pass membrane protein</topology>
    </subcellularLocation>
</comment>
<organism evidence="7 8">
    <name type="scientific">Rubrivivax albus</name>
    <dbReference type="NCBI Taxonomy" id="2499835"/>
    <lineage>
        <taxon>Bacteria</taxon>
        <taxon>Pseudomonadati</taxon>
        <taxon>Pseudomonadota</taxon>
        <taxon>Betaproteobacteria</taxon>
        <taxon>Burkholderiales</taxon>
        <taxon>Sphaerotilaceae</taxon>
        <taxon>Rubrivivax</taxon>
    </lineage>
</organism>
<dbReference type="EMBL" id="SACT01000004">
    <property type="protein sequence ID" value="RVT50795.1"/>
    <property type="molecule type" value="Genomic_DNA"/>
</dbReference>
<dbReference type="RefSeq" id="WP_128198821.1">
    <property type="nucleotide sequence ID" value="NZ_SACT01000004.1"/>
</dbReference>
<dbReference type="PANTHER" id="PTHR23538:SF1">
    <property type="entry name" value="44.5 KD BACTERIOCHLOROPHYLL SYNTHASE SUBUNIT"/>
    <property type="match status" value="1"/>
</dbReference>
<evidence type="ECO:0000256" key="3">
    <source>
        <dbReference type="ARBA" id="ARBA00022692"/>
    </source>
</evidence>
<dbReference type="CDD" id="cd06176">
    <property type="entry name" value="MFS_BCD_PucC-like"/>
    <property type="match status" value="1"/>
</dbReference>
<protein>
    <submittedName>
        <fullName evidence="7">PucC family protein</fullName>
    </submittedName>
</protein>
<evidence type="ECO:0000256" key="6">
    <source>
        <dbReference type="SAM" id="Phobius"/>
    </source>
</evidence>
<evidence type="ECO:0000256" key="1">
    <source>
        <dbReference type="ARBA" id="ARBA00004141"/>
    </source>
</evidence>
<feature type="transmembrane region" description="Helical" evidence="6">
    <location>
        <begin position="271"/>
        <end position="291"/>
    </location>
</feature>
<dbReference type="InterPro" id="IPR004896">
    <property type="entry name" value="PucC-rel"/>
</dbReference>
<dbReference type="Gene3D" id="1.20.1250.20">
    <property type="entry name" value="MFS general substrate transporter like domains"/>
    <property type="match status" value="1"/>
</dbReference>
<feature type="transmembrane region" description="Helical" evidence="6">
    <location>
        <begin position="180"/>
        <end position="202"/>
    </location>
</feature>
<evidence type="ECO:0000256" key="4">
    <source>
        <dbReference type="ARBA" id="ARBA00022989"/>
    </source>
</evidence>
<evidence type="ECO:0000256" key="5">
    <source>
        <dbReference type="ARBA" id="ARBA00023136"/>
    </source>
</evidence>
<keyword evidence="5 6" id="KW-0472">Membrane</keyword>
<name>A0A437JU75_9BURK</name>
<gene>
    <name evidence="7" type="ORF">ENE75_13330</name>
</gene>
<comment type="similarity">
    <text evidence="2">Belongs to the PucC family.</text>
</comment>
<dbReference type="PIRSF" id="PIRSF016565">
    <property type="entry name" value="PucC"/>
    <property type="match status" value="1"/>
</dbReference>
<dbReference type="OrthoDB" id="8558818at2"/>
<evidence type="ECO:0000313" key="8">
    <source>
        <dbReference type="Proteomes" id="UP000288178"/>
    </source>
</evidence>